<dbReference type="OrthoDB" id="45882at2759"/>
<evidence type="ECO:0000313" key="12">
    <source>
        <dbReference type="EMBL" id="CAF0758537.1"/>
    </source>
</evidence>
<dbReference type="GO" id="GO:0000467">
    <property type="term" value="P:exonucleolytic trimming to generate mature 3'-end of 5.8S rRNA from tricistronic rRNA transcript (SSU-rRNA, 5.8S rRNA, LSU-rRNA)"/>
    <property type="evidence" value="ECO:0007669"/>
    <property type="project" value="TreeGrafter"/>
</dbReference>
<dbReference type="Proteomes" id="UP000663844">
    <property type="component" value="Unassembled WGS sequence"/>
</dbReference>
<comment type="caution">
    <text evidence="12">The sequence shown here is derived from an EMBL/GenBank/DDBJ whole genome shotgun (WGS) entry which is preliminary data.</text>
</comment>
<evidence type="ECO:0000256" key="3">
    <source>
        <dbReference type="ARBA" id="ARBA00006678"/>
    </source>
</evidence>
<evidence type="ECO:0000256" key="5">
    <source>
        <dbReference type="ARBA" id="ARBA00022552"/>
    </source>
</evidence>
<evidence type="ECO:0000259" key="11">
    <source>
        <dbReference type="Pfam" id="PF03725"/>
    </source>
</evidence>
<dbReference type="Proteomes" id="UP000663868">
    <property type="component" value="Unassembled WGS sequence"/>
</dbReference>
<dbReference type="GO" id="GO:0035925">
    <property type="term" value="F:mRNA 3'-UTR AU-rich region binding"/>
    <property type="evidence" value="ECO:0007669"/>
    <property type="project" value="TreeGrafter"/>
</dbReference>
<dbReference type="GO" id="GO:0034475">
    <property type="term" value="P:U4 snRNA 3'-end processing"/>
    <property type="evidence" value="ECO:0007669"/>
    <property type="project" value="TreeGrafter"/>
</dbReference>
<evidence type="ECO:0000256" key="8">
    <source>
        <dbReference type="ARBA" id="ARBA00023242"/>
    </source>
</evidence>
<keyword evidence="6" id="KW-0271">Exosome</keyword>
<feature type="domain" description="Exoribonuclease phosphorolytic" evidence="10">
    <location>
        <begin position="38"/>
        <end position="174"/>
    </location>
</feature>
<protein>
    <recommendedName>
        <fullName evidence="9">Ribosomal RNA-processing protein 43</fullName>
    </recommendedName>
</protein>
<dbReference type="GO" id="GO:0071035">
    <property type="term" value="P:nuclear polyadenylation-dependent rRNA catabolic process"/>
    <property type="evidence" value="ECO:0007669"/>
    <property type="project" value="TreeGrafter"/>
</dbReference>
<dbReference type="InterPro" id="IPR036345">
    <property type="entry name" value="ExoRNase_PH_dom2_sf"/>
</dbReference>
<dbReference type="InterPro" id="IPR020568">
    <property type="entry name" value="Ribosomal_Su5_D2-typ_SF"/>
</dbReference>
<dbReference type="SUPFAM" id="SSF55666">
    <property type="entry name" value="Ribonuclease PH domain 2-like"/>
    <property type="match status" value="1"/>
</dbReference>
<evidence type="ECO:0000313" key="14">
    <source>
        <dbReference type="EMBL" id="CAF0925417.1"/>
    </source>
</evidence>
<dbReference type="SUPFAM" id="SSF54211">
    <property type="entry name" value="Ribosomal protein S5 domain 2-like"/>
    <property type="match status" value="1"/>
</dbReference>
<name>A0A813PVX3_9BILA</name>
<dbReference type="Pfam" id="PF03725">
    <property type="entry name" value="RNase_PH_C"/>
    <property type="match status" value="1"/>
</dbReference>
<evidence type="ECO:0000256" key="2">
    <source>
        <dbReference type="ARBA" id="ARBA00004604"/>
    </source>
</evidence>
<comment type="similarity">
    <text evidence="3">Belongs to the RNase PH family.</text>
</comment>
<dbReference type="GO" id="GO:0071028">
    <property type="term" value="P:nuclear mRNA surveillance"/>
    <property type="evidence" value="ECO:0007669"/>
    <property type="project" value="TreeGrafter"/>
</dbReference>
<dbReference type="GO" id="GO:0000177">
    <property type="term" value="C:cytoplasmic exosome (RNase complex)"/>
    <property type="evidence" value="ECO:0007669"/>
    <property type="project" value="TreeGrafter"/>
</dbReference>
<keyword evidence="7" id="KW-0694">RNA-binding</keyword>
<evidence type="ECO:0000313" key="16">
    <source>
        <dbReference type="EMBL" id="CAF3716895.1"/>
    </source>
</evidence>
<dbReference type="EMBL" id="CAJOBB010000617">
    <property type="protein sequence ID" value="CAF3716895.1"/>
    <property type="molecule type" value="Genomic_DNA"/>
</dbReference>
<dbReference type="GO" id="GO:0000176">
    <property type="term" value="C:nuclear exosome (RNase complex)"/>
    <property type="evidence" value="ECO:0007669"/>
    <property type="project" value="TreeGrafter"/>
</dbReference>
<dbReference type="Proteomes" id="UP000663891">
    <property type="component" value="Unassembled WGS sequence"/>
</dbReference>
<evidence type="ECO:0000313" key="13">
    <source>
        <dbReference type="EMBL" id="CAF0785185.1"/>
    </source>
</evidence>
<dbReference type="Proteomes" id="UP000663881">
    <property type="component" value="Unassembled WGS sequence"/>
</dbReference>
<comment type="subcellular location">
    <subcellularLocation>
        <location evidence="1">Cytoplasm</location>
    </subcellularLocation>
    <subcellularLocation>
        <location evidence="2">Nucleus</location>
        <location evidence="2">Nucleolus</location>
    </subcellularLocation>
</comment>
<accession>A0A813PVX3</accession>
<dbReference type="GO" id="GO:0005730">
    <property type="term" value="C:nucleolus"/>
    <property type="evidence" value="ECO:0007669"/>
    <property type="project" value="UniProtKB-SubCell"/>
</dbReference>
<feature type="domain" description="Exoribonuclease phosphorolytic" evidence="11">
    <location>
        <begin position="204"/>
        <end position="270"/>
    </location>
</feature>
<reference evidence="12" key="1">
    <citation type="submission" date="2021-02" db="EMBL/GenBank/DDBJ databases">
        <authorList>
            <person name="Nowell W R."/>
        </authorList>
    </citation>
    <scope>NUCLEOTIDE SEQUENCE</scope>
</reference>
<sequence length="282" mass="33172">MSLDNHEELQKFIDLSEHYRTYLDEHDHSRPDGRKFHQSRSVQILDSLLQHSYGSSMIRFGNTTVICSITGQLTKPSLKSLRSGFIQTVVLLPRTQAWSTYGRRQQIINENLTLSQHLLDIIYKSKLINLEDLCIEEGKWVWRLQIDFQCLNNDGNLFDSCLFALNIALRHTFFPTVKIDPDTQKPLVYTKELIPFQYNHEQEPLCCTLAIYEYEQEYRFLIDPTLEEENIAKSILHYVLLKNDQICLIHKTSGAPFSIEKFHQCYSLARDYILQLRRKLNQ</sequence>
<dbReference type="AlphaFoldDB" id="A0A813PVX3"/>
<dbReference type="EMBL" id="CAJOAZ010000641">
    <property type="protein sequence ID" value="CAF3689012.1"/>
    <property type="molecule type" value="Genomic_DNA"/>
</dbReference>
<dbReference type="EMBL" id="CAJNOG010000025">
    <property type="protein sequence ID" value="CAF0785185.1"/>
    <property type="molecule type" value="Genomic_DNA"/>
</dbReference>
<evidence type="ECO:0000256" key="1">
    <source>
        <dbReference type="ARBA" id="ARBA00004496"/>
    </source>
</evidence>
<organism evidence="12 18">
    <name type="scientific">Adineta steineri</name>
    <dbReference type="NCBI Taxonomy" id="433720"/>
    <lineage>
        <taxon>Eukaryota</taxon>
        <taxon>Metazoa</taxon>
        <taxon>Spiralia</taxon>
        <taxon>Gnathifera</taxon>
        <taxon>Rotifera</taxon>
        <taxon>Eurotatoria</taxon>
        <taxon>Bdelloidea</taxon>
        <taxon>Adinetida</taxon>
        <taxon>Adinetidae</taxon>
        <taxon>Adineta</taxon>
    </lineage>
</organism>
<dbReference type="EMBL" id="CAJOAY010001333">
    <property type="protein sequence ID" value="CAF3829134.1"/>
    <property type="molecule type" value="Genomic_DNA"/>
</dbReference>
<evidence type="ECO:0000256" key="6">
    <source>
        <dbReference type="ARBA" id="ARBA00022835"/>
    </source>
</evidence>
<dbReference type="InterPro" id="IPR015847">
    <property type="entry name" value="ExoRNase_PH_dom2"/>
</dbReference>
<evidence type="ECO:0000256" key="9">
    <source>
        <dbReference type="ARBA" id="ARBA00030617"/>
    </source>
</evidence>
<dbReference type="GO" id="GO:0034473">
    <property type="term" value="P:U1 snRNA 3'-end processing"/>
    <property type="evidence" value="ECO:0007669"/>
    <property type="project" value="TreeGrafter"/>
</dbReference>
<dbReference type="GO" id="GO:0034476">
    <property type="term" value="P:U5 snRNA 3'-end processing"/>
    <property type="evidence" value="ECO:0007669"/>
    <property type="project" value="TreeGrafter"/>
</dbReference>
<evidence type="ECO:0000313" key="17">
    <source>
        <dbReference type="EMBL" id="CAF3829134.1"/>
    </source>
</evidence>
<dbReference type="EMBL" id="CAJNON010000077">
    <property type="protein sequence ID" value="CAF0925417.1"/>
    <property type="molecule type" value="Genomic_DNA"/>
</dbReference>
<proteinExistence type="inferred from homology"/>
<dbReference type="EMBL" id="CAJNOE010000026">
    <property type="protein sequence ID" value="CAF0758537.1"/>
    <property type="molecule type" value="Genomic_DNA"/>
</dbReference>
<dbReference type="InterPro" id="IPR050590">
    <property type="entry name" value="Exosome_comp_Rrp42_subfam"/>
</dbReference>
<dbReference type="Gene3D" id="3.30.230.70">
    <property type="entry name" value="GHMP Kinase, N-terminal domain"/>
    <property type="match status" value="1"/>
</dbReference>
<dbReference type="GO" id="GO:0071038">
    <property type="term" value="P:TRAMP-dependent tRNA surveillance pathway"/>
    <property type="evidence" value="ECO:0007669"/>
    <property type="project" value="TreeGrafter"/>
</dbReference>
<dbReference type="Proteomes" id="UP000663860">
    <property type="component" value="Unassembled WGS sequence"/>
</dbReference>
<evidence type="ECO:0000313" key="15">
    <source>
        <dbReference type="EMBL" id="CAF3689012.1"/>
    </source>
</evidence>
<keyword evidence="4" id="KW-0963">Cytoplasm</keyword>
<keyword evidence="5" id="KW-0698">rRNA processing</keyword>
<evidence type="ECO:0000256" key="4">
    <source>
        <dbReference type="ARBA" id="ARBA00022490"/>
    </source>
</evidence>
<evidence type="ECO:0000313" key="18">
    <source>
        <dbReference type="Proteomes" id="UP000663860"/>
    </source>
</evidence>
<dbReference type="Proteomes" id="UP000663845">
    <property type="component" value="Unassembled WGS sequence"/>
</dbReference>
<dbReference type="Pfam" id="PF01138">
    <property type="entry name" value="RNase_PH"/>
    <property type="match status" value="1"/>
</dbReference>
<dbReference type="PANTHER" id="PTHR11097">
    <property type="entry name" value="EXOSOME COMPLEX EXONUCLEASE RIBOSOMAL RNA PROCESSING PROTEIN"/>
    <property type="match status" value="1"/>
</dbReference>
<gene>
    <name evidence="12" type="ORF">IZO911_LOCUS4574</name>
    <name evidence="13" type="ORF">JYZ213_LOCUS4407</name>
    <name evidence="16" type="ORF">KXQ929_LOCUS12135</name>
    <name evidence="17" type="ORF">OKA104_LOCUS20178</name>
    <name evidence="15" type="ORF">OXD698_LOCUS11460</name>
    <name evidence="14" type="ORF">VCS650_LOCUS10612</name>
</gene>
<dbReference type="InterPro" id="IPR027408">
    <property type="entry name" value="PNPase/RNase_PH_dom_sf"/>
</dbReference>
<evidence type="ECO:0000259" key="10">
    <source>
        <dbReference type="Pfam" id="PF01138"/>
    </source>
</evidence>
<dbReference type="GO" id="GO:0016075">
    <property type="term" value="P:rRNA catabolic process"/>
    <property type="evidence" value="ECO:0007669"/>
    <property type="project" value="TreeGrafter"/>
</dbReference>
<dbReference type="PANTHER" id="PTHR11097:SF9">
    <property type="entry name" value="EXOSOME COMPLEX COMPONENT RRP43"/>
    <property type="match status" value="1"/>
</dbReference>
<evidence type="ECO:0000256" key="7">
    <source>
        <dbReference type="ARBA" id="ARBA00022884"/>
    </source>
</evidence>
<dbReference type="InterPro" id="IPR001247">
    <property type="entry name" value="ExoRNase_PH_dom1"/>
</dbReference>
<keyword evidence="8" id="KW-0539">Nucleus</keyword>